<keyword evidence="2 5" id="KW-0812">Transmembrane</keyword>
<dbReference type="HOGENOM" id="CLU_033465_6_1_1"/>
<protein>
    <recommendedName>
        <fullName evidence="8">RTA1-domain-containing protein</fullName>
    </recommendedName>
</protein>
<feature type="transmembrane region" description="Helical" evidence="5">
    <location>
        <begin position="296"/>
        <end position="314"/>
    </location>
</feature>
<organism evidence="6 7">
    <name type="scientific">Oidiodendron maius (strain Zn)</name>
    <dbReference type="NCBI Taxonomy" id="913774"/>
    <lineage>
        <taxon>Eukaryota</taxon>
        <taxon>Fungi</taxon>
        <taxon>Dikarya</taxon>
        <taxon>Ascomycota</taxon>
        <taxon>Pezizomycotina</taxon>
        <taxon>Leotiomycetes</taxon>
        <taxon>Leotiomycetes incertae sedis</taxon>
        <taxon>Myxotrichaceae</taxon>
        <taxon>Oidiodendron</taxon>
    </lineage>
</organism>
<evidence type="ECO:0000313" key="6">
    <source>
        <dbReference type="EMBL" id="KIN03582.1"/>
    </source>
</evidence>
<dbReference type="Proteomes" id="UP000054321">
    <property type="component" value="Unassembled WGS sequence"/>
</dbReference>
<keyword evidence="4 5" id="KW-0472">Membrane</keyword>
<name>A0A0C3HMN0_OIDMZ</name>
<dbReference type="STRING" id="913774.A0A0C3HMN0"/>
<evidence type="ECO:0000256" key="5">
    <source>
        <dbReference type="SAM" id="Phobius"/>
    </source>
</evidence>
<dbReference type="OrthoDB" id="4521223at2759"/>
<accession>A0A0C3HMN0</accession>
<dbReference type="PANTHER" id="PTHR31465">
    <property type="entry name" value="PROTEIN RTA1-RELATED"/>
    <property type="match status" value="1"/>
</dbReference>
<feature type="transmembrane region" description="Helical" evidence="5">
    <location>
        <begin position="97"/>
        <end position="120"/>
    </location>
</feature>
<evidence type="ECO:0000256" key="2">
    <source>
        <dbReference type="ARBA" id="ARBA00022692"/>
    </source>
</evidence>
<reference evidence="6 7" key="1">
    <citation type="submission" date="2014-04" db="EMBL/GenBank/DDBJ databases">
        <authorList>
            <consortium name="DOE Joint Genome Institute"/>
            <person name="Kuo A."/>
            <person name="Martino E."/>
            <person name="Perotto S."/>
            <person name="Kohler A."/>
            <person name="Nagy L.G."/>
            <person name="Floudas D."/>
            <person name="Copeland A."/>
            <person name="Barry K.W."/>
            <person name="Cichocki N."/>
            <person name="Veneault-Fourrey C."/>
            <person name="LaButti K."/>
            <person name="Lindquist E.A."/>
            <person name="Lipzen A."/>
            <person name="Lundell T."/>
            <person name="Morin E."/>
            <person name="Murat C."/>
            <person name="Sun H."/>
            <person name="Tunlid A."/>
            <person name="Henrissat B."/>
            <person name="Grigoriev I.V."/>
            <person name="Hibbett D.S."/>
            <person name="Martin F."/>
            <person name="Nordberg H.P."/>
            <person name="Cantor M.N."/>
            <person name="Hua S.X."/>
        </authorList>
    </citation>
    <scope>NUCLEOTIDE SEQUENCE [LARGE SCALE GENOMIC DNA]</scope>
    <source>
        <strain evidence="6 7">Zn</strain>
    </source>
</reference>
<feature type="transmembrane region" description="Helical" evidence="5">
    <location>
        <begin position="132"/>
        <end position="154"/>
    </location>
</feature>
<keyword evidence="3 5" id="KW-1133">Transmembrane helix</keyword>
<evidence type="ECO:0000256" key="1">
    <source>
        <dbReference type="ARBA" id="ARBA00004141"/>
    </source>
</evidence>
<evidence type="ECO:0008006" key="8">
    <source>
        <dbReference type="Google" id="ProtNLM"/>
    </source>
</evidence>
<dbReference type="FunCoup" id="A0A0C3HMN0">
    <property type="interactions" value="57"/>
</dbReference>
<evidence type="ECO:0000313" key="7">
    <source>
        <dbReference type="Proteomes" id="UP000054321"/>
    </source>
</evidence>
<dbReference type="GO" id="GO:0005886">
    <property type="term" value="C:plasma membrane"/>
    <property type="evidence" value="ECO:0007669"/>
    <property type="project" value="TreeGrafter"/>
</dbReference>
<feature type="transmembrane region" description="Helical" evidence="5">
    <location>
        <begin position="255"/>
        <end position="276"/>
    </location>
</feature>
<evidence type="ECO:0000256" key="4">
    <source>
        <dbReference type="ARBA" id="ARBA00023136"/>
    </source>
</evidence>
<evidence type="ECO:0000256" key="3">
    <source>
        <dbReference type="ARBA" id="ARBA00022989"/>
    </source>
</evidence>
<keyword evidence="7" id="KW-1185">Reference proteome</keyword>
<dbReference type="GO" id="GO:0000324">
    <property type="term" value="C:fungal-type vacuole"/>
    <property type="evidence" value="ECO:0007669"/>
    <property type="project" value="TreeGrafter"/>
</dbReference>
<gene>
    <name evidence="6" type="ORF">OIDMADRAFT_102058</name>
</gene>
<feature type="transmembrane region" description="Helical" evidence="5">
    <location>
        <begin position="208"/>
        <end position="234"/>
    </location>
</feature>
<comment type="subcellular location">
    <subcellularLocation>
        <location evidence="1">Membrane</location>
        <topology evidence="1">Multi-pass membrane protein</topology>
    </subcellularLocation>
</comment>
<dbReference type="AlphaFoldDB" id="A0A0C3HMN0"/>
<reference evidence="7" key="2">
    <citation type="submission" date="2015-01" db="EMBL/GenBank/DDBJ databases">
        <title>Evolutionary Origins and Diversification of the Mycorrhizal Mutualists.</title>
        <authorList>
            <consortium name="DOE Joint Genome Institute"/>
            <consortium name="Mycorrhizal Genomics Consortium"/>
            <person name="Kohler A."/>
            <person name="Kuo A."/>
            <person name="Nagy L.G."/>
            <person name="Floudas D."/>
            <person name="Copeland A."/>
            <person name="Barry K.W."/>
            <person name="Cichocki N."/>
            <person name="Veneault-Fourrey C."/>
            <person name="LaButti K."/>
            <person name="Lindquist E.A."/>
            <person name="Lipzen A."/>
            <person name="Lundell T."/>
            <person name="Morin E."/>
            <person name="Murat C."/>
            <person name="Riley R."/>
            <person name="Ohm R."/>
            <person name="Sun H."/>
            <person name="Tunlid A."/>
            <person name="Henrissat B."/>
            <person name="Grigoriev I.V."/>
            <person name="Hibbett D.S."/>
            <person name="Martin F."/>
        </authorList>
    </citation>
    <scope>NUCLEOTIDE SEQUENCE [LARGE SCALE GENOMIC DNA]</scope>
    <source>
        <strain evidence="7">Zn</strain>
    </source>
</reference>
<sequence length="357" mass="39230">MLNQVAGQQTTLAVAEPRHTRVIASALYFEWPIGDNHTAYGNITLFVDPNLCNINVCDLSLAHFNYIPNLAGNALFAAIFAIYVLINLYFGIRHKTWGYMVAMVLGLVGEVIGYIARILLHNNPFDPTGNNFIIYLVCLTIAPAFFSAAIYLCLGRIIVVYAENLSRFRPRTYTLIFCGCDLFSLVLQAAGGGIASNANTNSTEQSGINIMLAGLCFQVASLGLFALLCADFAFRLYKNPQSWSQQYVSLYRSSRFSAFICGLCAATLTIFIRSVFRVAELSGGFRGPLANNQVSFMILEGVMVIIATSCLTLLHPGVSFQGVWAAANFSMRGRKNANETKPMVLEDMRQPATPPQY</sequence>
<dbReference type="EMBL" id="KN832873">
    <property type="protein sequence ID" value="KIN03582.1"/>
    <property type="molecule type" value="Genomic_DNA"/>
</dbReference>
<feature type="transmembrane region" description="Helical" evidence="5">
    <location>
        <begin position="70"/>
        <end position="90"/>
    </location>
</feature>
<dbReference type="InParanoid" id="A0A0C3HMN0"/>
<dbReference type="PANTHER" id="PTHR31465:SF9">
    <property type="entry name" value="SPHINGOID LONG-CHAIN BASE TRANSPORTER RSB1"/>
    <property type="match status" value="1"/>
</dbReference>
<proteinExistence type="predicted"/>
<dbReference type="InterPro" id="IPR007568">
    <property type="entry name" value="RTA1"/>
</dbReference>
<feature type="transmembrane region" description="Helical" evidence="5">
    <location>
        <begin position="175"/>
        <end position="196"/>
    </location>
</feature>
<dbReference type="Pfam" id="PF04479">
    <property type="entry name" value="RTA1"/>
    <property type="match status" value="1"/>
</dbReference>